<evidence type="ECO:0000256" key="1">
    <source>
        <dbReference type="SAM" id="MobiDB-lite"/>
    </source>
</evidence>
<organism evidence="5">
    <name type="scientific">Gongylonema pulchrum</name>
    <dbReference type="NCBI Taxonomy" id="637853"/>
    <lineage>
        <taxon>Eukaryota</taxon>
        <taxon>Metazoa</taxon>
        <taxon>Ecdysozoa</taxon>
        <taxon>Nematoda</taxon>
        <taxon>Chromadorea</taxon>
        <taxon>Rhabditida</taxon>
        <taxon>Spirurina</taxon>
        <taxon>Spiruromorpha</taxon>
        <taxon>Spiruroidea</taxon>
        <taxon>Gongylonematidae</taxon>
        <taxon>Gongylonema</taxon>
    </lineage>
</organism>
<accession>A0A183E954</accession>
<feature type="compositionally biased region" description="Polar residues" evidence="1">
    <location>
        <begin position="45"/>
        <end position="55"/>
    </location>
</feature>
<dbReference type="EMBL" id="UYRT01085262">
    <property type="protein sequence ID" value="VDN29917.1"/>
    <property type="molecule type" value="Genomic_DNA"/>
</dbReference>
<evidence type="ECO:0000256" key="2">
    <source>
        <dbReference type="SAM" id="SignalP"/>
    </source>
</evidence>
<gene>
    <name evidence="3" type="ORF">GPUH_LOCUS17496</name>
</gene>
<dbReference type="Proteomes" id="UP000271098">
    <property type="component" value="Unassembled WGS sequence"/>
</dbReference>
<evidence type="ECO:0000313" key="5">
    <source>
        <dbReference type="WBParaSite" id="GPUH_0001751701-mRNA-1"/>
    </source>
</evidence>
<feature type="chain" id="PRO_5043139057" evidence="2">
    <location>
        <begin position="21"/>
        <end position="146"/>
    </location>
</feature>
<reference evidence="5" key="1">
    <citation type="submission" date="2016-06" db="UniProtKB">
        <authorList>
            <consortium name="WormBaseParasite"/>
        </authorList>
    </citation>
    <scope>IDENTIFICATION</scope>
</reference>
<proteinExistence type="predicted"/>
<dbReference type="AlphaFoldDB" id="A0A183E954"/>
<keyword evidence="4" id="KW-1185">Reference proteome</keyword>
<evidence type="ECO:0000313" key="4">
    <source>
        <dbReference type="Proteomes" id="UP000271098"/>
    </source>
</evidence>
<reference evidence="3 4" key="2">
    <citation type="submission" date="2018-11" db="EMBL/GenBank/DDBJ databases">
        <authorList>
            <consortium name="Pathogen Informatics"/>
        </authorList>
    </citation>
    <scope>NUCLEOTIDE SEQUENCE [LARGE SCALE GENOMIC DNA]</scope>
</reference>
<feature type="signal peptide" evidence="2">
    <location>
        <begin position="1"/>
        <end position="20"/>
    </location>
</feature>
<sequence>MDYLISRMLHTLGLSSSAFALSLLLLSSSSSSSSPSSPSPPPLFTTHNNSGNSAKTTTTTGTCRGTRRGMRSRDEVKGGVADVGAAMVAAAARYVVVVAGALQKQMRCCCFMTAVVDNQLHKFGTPLITVTCHHGHCFEGGNQGRN</sequence>
<dbReference type="WBParaSite" id="GPUH_0001751701-mRNA-1">
    <property type="protein sequence ID" value="GPUH_0001751701-mRNA-1"/>
    <property type="gene ID" value="GPUH_0001751701"/>
</dbReference>
<keyword evidence="2" id="KW-0732">Signal</keyword>
<feature type="region of interest" description="Disordered" evidence="1">
    <location>
        <begin position="31"/>
        <end position="75"/>
    </location>
</feature>
<evidence type="ECO:0000313" key="3">
    <source>
        <dbReference type="EMBL" id="VDN29917.1"/>
    </source>
</evidence>
<protein>
    <submittedName>
        <fullName evidence="5">Secreted protein</fullName>
    </submittedName>
</protein>
<name>A0A183E954_9BILA</name>